<evidence type="ECO:0000313" key="6">
    <source>
        <dbReference type="WBParaSite" id="ACRNAN_scaffold11499.g31341.t1"/>
    </source>
</evidence>
<dbReference type="InterPro" id="IPR039462">
    <property type="entry name" value="Nup159/Nup146_N"/>
</dbReference>
<evidence type="ECO:0000256" key="3">
    <source>
        <dbReference type="ARBA" id="ARBA00023242"/>
    </source>
</evidence>
<reference evidence="6" key="1">
    <citation type="submission" date="2022-11" db="UniProtKB">
        <authorList>
            <consortium name="WormBaseParasite"/>
        </authorList>
    </citation>
    <scope>IDENTIFICATION</scope>
</reference>
<dbReference type="Gene3D" id="2.130.10.10">
    <property type="entry name" value="YVTN repeat-like/Quinoprotein amine dehydrogenase"/>
    <property type="match status" value="1"/>
</dbReference>
<accession>A0A914CL05</accession>
<proteinExistence type="predicted"/>
<evidence type="ECO:0000313" key="5">
    <source>
        <dbReference type="Proteomes" id="UP000887540"/>
    </source>
</evidence>
<name>A0A914CL05_9BILA</name>
<sequence>METVEDLQLRSLQKVRTFSSQLSNKSRIQWLAVSSKFGLVIACCPTNQLIVYKCSDIHELNQTGTDQSETILQNQRKIDYYDSMCEIQFLKANFTGEILAIVVNKENEGSFVHLYDFRIFSIDRNDQPFPVVVLPLSKQINSVVTAFEWNPAEDVFAAACSDKSLLTVQFNILEHTKLTLLGIIESQEIVNCISWSPKGKQLTCGDAAGRIHQMKPDLTLVRTIDPPQEIPELGNGPFRCVGLCWLSTTEWLVAHALHNKEQFNISVLVTKKNQASSWSFLSDITYSNLSSPAISTANVQFYSIFDWSMVFLSSPNSSEISVVGNRSGSAWTHWVLEDTFSIQLPVSKSHGETYPIGVGFDFCSSTPVKIANDGSGDLPPQPIIYVLTTEGLLLLYHIVSLNPQRPTLN</sequence>
<keyword evidence="5" id="KW-1185">Reference proteome</keyword>
<dbReference type="Proteomes" id="UP000887540">
    <property type="component" value="Unplaced"/>
</dbReference>
<dbReference type="GO" id="GO:0005634">
    <property type="term" value="C:nucleus"/>
    <property type="evidence" value="ECO:0007669"/>
    <property type="project" value="UniProtKB-SubCell"/>
</dbReference>
<feature type="domain" description="Nucleoporin Nup159/Nup146 N-terminal" evidence="4">
    <location>
        <begin position="26"/>
        <end position="393"/>
    </location>
</feature>
<evidence type="ECO:0000256" key="1">
    <source>
        <dbReference type="ARBA" id="ARBA00004123"/>
    </source>
</evidence>
<dbReference type="WBParaSite" id="ACRNAN_scaffold11499.g31341.t1">
    <property type="protein sequence ID" value="ACRNAN_scaffold11499.g31341.t1"/>
    <property type="gene ID" value="ACRNAN_scaffold11499.g31341"/>
</dbReference>
<evidence type="ECO:0000256" key="2">
    <source>
        <dbReference type="ARBA" id="ARBA00022448"/>
    </source>
</evidence>
<comment type="subcellular location">
    <subcellularLocation>
        <location evidence="1">Nucleus</location>
    </subcellularLocation>
</comment>
<keyword evidence="2" id="KW-0813">Transport</keyword>
<keyword evidence="3" id="KW-0539">Nucleus</keyword>
<dbReference type="Pfam" id="PF16755">
    <property type="entry name" value="Beta-prop_NUP159_NUP214"/>
    <property type="match status" value="1"/>
</dbReference>
<evidence type="ECO:0000259" key="4">
    <source>
        <dbReference type="Pfam" id="PF16755"/>
    </source>
</evidence>
<protein>
    <recommendedName>
        <fullName evidence="4">Nucleoporin Nup159/Nup146 N-terminal domain-containing protein</fullName>
    </recommendedName>
</protein>
<dbReference type="SUPFAM" id="SSF117289">
    <property type="entry name" value="Nucleoporin domain"/>
    <property type="match status" value="1"/>
</dbReference>
<organism evidence="5 6">
    <name type="scientific">Acrobeloides nanus</name>
    <dbReference type="NCBI Taxonomy" id="290746"/>
    <lineage>
        <taxon>Eukaryota</taxon>
        <taxon>Metazoa</taxon>
        <taxon>Ecdysozoa</taxon>
        <taxon>Nematoda</taxon>
        <taxon>Chromadorea</taxon>
        <taxon>Rhabditida</taxon>
        <taxon>Tylenchina</taxon>
        <taxon>Cephalobomorpha</taxon>
        <taxon>Cephaloboidea</taxon>
        <taxon>Cephalobidae</taxon>
        <taxon>Acrobeloides</taxon>
    </lineage>
</organism>
<dbReference type="AlphaFoldDB" id="A0A914CL05"/>
<dbReference type="InterPro" id="IPR015943">
    <property type="entry name" value="WD40/YVTN_repeat-like_dom_sf"/>
</dbReference>